<feature type="transmembrane region" description="Helical" evidence="1">
    <location>
        <begin position="191"/>
        <end position="208"/>
    </location>
</feature>
<keyword evidence="1" id="KW-1133">Transmembrane helix</keyword>
<dbReference type="EMBL" id="AZAJ01000001">
    <property type="protein sequence ID" value="ETA69096.1"/>
    <property type="molecule type" value="Genomic_DNA"/>
</dbReference>
<accession>W9E0G1</accession>
<dbReference type="STRING" id="1090322.MettiDRAFT_2589"/>
<sequence length="518" mass="60068">MYEGQSSKLILFLLLILTNFIVRIPSIPHEKGYDSFFIHSVANSVTNFGIAKWWINWMSVFGLYPYSYASAVPFSLSGLSQLTGISMEYTILIFCIMLGFFSIFSAYMLATIFFDKFIYRFIFSVVFSLSASTVELTTWNITTRAQFLVFLPLFLYMLFKAIYGSKKHLFSYLVVALFLLATHHYVYLALFYSAIVIFTYAIFWLISLKPIFTEKARNINFYYFMVFVSCIIIMFLFGSKIGFITAGSRYQWIIDIVLISIRNAGFIFPIFIGAFIYLIFKKNKDINEWFLLISFIPTFFLSFNQTYGYIVTYLFITIIGTFGFSNIIKIYPTNKKYIRQFLILVLILNVAFSSFFTHYKTGIVGGYYDWYMGEETYVTGNWIQEYISPDEYAIGNGFETTRLFASYGGLPAMYSDDVNNYINGFLVPNESNYRKNSVTSTDFYFDNPYVLKSGTTSSGLLNWMLQFPITNKNAITFVEGLNVSYFFDDNYRSEPLFQSLPANKPLIYDSGRLSIFVY</sequence>
<feature type="transmembrane region" description="Helical" evidence="1">
    <location>
        <begin position="340"/>
        <end position="359"/>
    </location>
</feature>
<feature type="transmembrane region" description="Helical" evidence="1">
    <location>
        <begin position="220"/>
        <end position="238"/>
    </location>
</feature>
<organism evidence="2 3">
    <name type="scientific">Methanolobus tindarius DSM 2278</name>
    <dbReference type="NCBI Taxonomy" id="1090322"/>
    <lineage>
        <taxon>Archaea</taxon>
        <taxon>Methanobacteriati</taxon>
        <taxon>Methanobacteriota</taxon>
        <taxon>Stenosarchaea group</taxon>
        <taxon>Methanomicrobia</taxon>
        <taxon>Methanosarcinales</taxon>
        <taxon>Methanosarcinaceae</taxon>
        <taxon>Methanolobus</taxon>
    </lineage>
</organism>
<keyword evidence="1" id="KW-0812">Transmembrane</keyword>
<dbReference type="Proteomes" id="UP000019483">
    <property type="component" value="Unassembled WGS sequence"/>
</dbReference>
<reference evidence="2 3" key="1">
    <citation type="submission" date="2013-08" db="EMBL/GenBank/DDBJ databases">
        <authorList>
            <consortium name="DOE Joint Genome Institute"/>
            <person name="Eisen J."/>
            <person name="Huntemann M."/>
            <person name="Han J."/>
            <person name="Chen A."/>
            <person name="Kyrpides N."/>
            <person name="Mavromatis K."/>
            <person name="Markowitz V."/>
            <person name="Palaniappan K."/>
            <person name="Ivanova N."/>
            <person name="Schaumberg A."/>
            <person name="Pati A."/>
            <person name="Liolios K."/>
            <person name="Nordberg H.P."/>
            <person name="Cantor M.N."/>
            <person name="Hua S.X."/>
            <person name="Woyke T."/>
        </authorList>
    </citation>
    <scope>NUCLEOTIDE SEQUENCE [LARGE SCALE GENOMIC DNA]</scope>
    <source>
        <strain evidence="2 3">DSM 2278</strain>
    </source>
</reference>
<evidence type="ECO:0000313" key="2">
    <source>
        <dbReference type="EMBL" id="ETA69096.1"/>
    </source>
</evidence>
<feature type="transmembrane region" description="Helical" evidence="1">
    <location>
        <begin position="89"/>
        <end position="110"/>
    </location>
</feature>
<name>W9E0G1_METTI</name>
<proteinExistence type="predicted"/>
<comment type="caution">
    <text evidence="2">The sequence shown here is derived from an EMBL/GenBank/DDBJ whole genome shotgun (WGS) entry which is preliminary data.</text>
</comment>
<evidence type="ECO:0008006" key="4">
    <source>
        <dbReference type="Google" id="ProtNLM"/>
    </source>
</evidence>
<evidence type="ECO:0000256" key="1">
    <source>
        <dbReference type="SAM" id="Phobius"/>
    </source>
</evidence>
<dbReference type="AlphaFoldDB" id="W9E0G1"/>
<gene>
    <name evidence="2" type="ORF">MettiDRAFT_2589</name>
</gene>
<feature type="transmembrane region" description="Helical" evidence="1">
    <location>
        <begin position="309"/>
        <end position="328"/>
    </location>
</feature>
<feature type="transmembrane region" description="Helical" evidence="1">
    <location>
        <begin position="145"/>
        <end position="162"/>
    </location>
</feature>
<keyword evidence="1" id="KW-0472">Membrane</keyword>
<feature type="transmembrane region" description="Helical" evidence="1">
    <location>
        <begin position="117"/>
        <end position="139"/>
    </location>
</feature>
<feature type="transmembrane region" description="Helical" evidence="1">
    <location>
        <begin position="286"/>
        <end position="303"/>
    </location>
</feature>
<evidence type="ECO:0000313" key="3">
    <source>
        <dbReference type="Proteomes" id="UP000019483"/>
    </source>
</evidence>
<keyword evidence="3" id="KW-1185">Reference proteome</keyword>
<protein>
    <recommendedName>
        <fullName evidence="4">Membrane protein, required for N-linked glycosylation</fullName>
    </recommendedName>
</protein>
<feature type="transmembrane region" description="Helical" evidence="1">
    <location>
        <begin position="6"/>
        <end position="24"/>
    </location>
</feature>
<feature type="transmembrane region" description="Helical" evidence="1">
    <location>
        <begin position="250"/>
        <end position="279"/>
    </location>
</feature>